<accession>A0A8C4SP50</accession>
<proteinExistence type="inferred from homology"/>
<sequence>MAVDWIGFGYAAVVAIGGFLGYKRKGSVVSLIAGILFGALAACGAYRMSMDTGDVKISLIAASTLALVMGVRYSRSRKMMPAGLLSGLSALMVLRILFLML</sequence>
<evidence type="ECO:0000256" key="5">
    <source>
        <dbReference type="ARBA" id="ARBA00023136"/>
    </source>
</evidence>
<comment type="subcellular location">
    <subcellularLocation>
        <location evidence="1">Membrane</location>
    </subcellularLocation>
</comment>
<dbReference type="Pfam" id="PF03647">
    <property type="entry name" value="Tmemb_14"/>
    <property type="match status" value="1"/>
</dbReference>
<evidence type="ECO:0000256" key="6">
    <source>
        <dbReference type="SAM" id="Phobius"/>
    </source>
</evidence>
<keyword evidence="4 6" id="KW-1133">Transmembrane helix</keyword>
<keyword evidence="3 6" id="KW-0812">Transmembrane</keyword>
<evidence type="ECO:0000313" key="8">
    <source>
        <dbReference type="Proteomes" id="UP000694620"/>
    </source>
</evidence>
<evidence type="ECO:0000313" key="7">
    <source>
        <dbReference type="Ensembl" id="ENSECRP00000019586.1"/>
    </source>
</evidence>
<feature type="transmembrane region" description="Helical" evidence="6">
    <location>
        <begin position="6"/>
        <end position="22"/>
    </location>
</feature>
<reference evidence="7" key="2">
    <citation type="submission" date="2025-08" db="UniProtKB">
        <authorList>
            <consortium name="Ensembl"/>
        </authorList>
    </citation>
    <scope>IDENTIFICATION</scope>
</reference>
<dbReference type="GeneTree" id="ENSGT00940000158206"/>
<dbReference type="OrthoDB" id="5620at2759"/>
<keyword evidence="5 6" id="KW-0472">Membrane</keyword>
<evidence type="ECO:0000256" key="2">
    <source>
        <dbReference type="ARBA" id="ARBA00007590"/>
    </source>
</evidence>
<evidence type="ECO:0000256" key="3">
    <source>
        <dbReference type="ARBA" id="ARBA00022692"/>
    </source>
</evidence>
<dbReference type="RefSeq" id="XP_028676322.1">
    <property type="nucleotide sequence ID" value="XM_028820489.2"/>
</dbReference>
<reference evidence="7" key="1">
    <citation type="submission" date="2021-06" db="EMBL/GenBank/DDBJ databases">
        <authorList>
            <consortium name="Wellcome Sanger Institute Data Sharing"/>
        </authorList>
    </citation>
    <scope>NUCLEOTIDE SEQUENCE [LARGE SCALE GENOMIC DNA]</scope>
</reference>
<feature type="transmembrane region" description="Helical" evidence="6">
    <location>
        <begin position="29"/>
        <end position="49"/>
    </location>
</feature>
<dbReference type="AlphaFoldDB" id="A0A8C4SP50"/>
<dbReference type="CTD" id="28978"/>
<dbReference type="Gene3D" id="6.10.250.1330">
    <property type="match status" value="1"/>
</dbReference>
<dbReference type="InterPro" id="IPR044890">
    <property type="entry name" value="TMEM14_sf"/>
</dbReference>
<reference evidence="7" key="3">
    <citation type="submission" date="2025-09" db="UniProtKB">
        <authorList>
            <consortium name="Ensembl"/>
        </authorList>
    </citation>
    <scope>IDENTIFICATION</scope>
</reference>
<evidence type="ECO:0000256" key="4">
    <source>
        <dbReference type="ARBA" id="ARBA00022989"/>
    </source>
</evidence>
<dbReference type="PANTHER" id="PTHR12668:SF11">
    <property type="entry name" value="TRANSMEMBRANE PROTEIN 14A"/>
    <property type="match status" value="1"/>
</dbReference>
<dbReference type="GeneID" id="114665844"/>
<dbReference type="RefSeq" id="XP_028676323.1">
    <property type="nucleotide sequence ID" value="XM_028820490.2"/>
</dbReference>
<feature type="transmembrane region" description="Helical" evidence="6">
    <location>
        <begin position="80"/>
        <end position="100"/>
    </location>
</feature>
<protein>
    <submittedName>
        <fullName evidence="7">Transmembrane protein 14A</fullName>
    </submittedName>
</protein>
<dbReference type="GO" id="GO:0070453">
    <property type="term" value="P:regulation of heme biosynthetic process"/>
    <property type="evidence" value="ECO:0007669"/>
    <property type="project" value="TreeGrafter"/>
</dbReference>
<keyword evidence="8" id="KW-1185">Reference proteome</keyword>
<dbReference type="Ensembl" id="ENSECRT00000019982.1">
    <property type="protein sequence ID" value="ENSECRP00000019586.1"/>
    <property type="gene ID" value="ENSECRG00000013096.1"/>
</dbReference>
<dbReference type="PANTHER" id="PTHR12668">
    <property type="entry name" value="TRANSMEMBRANE PROTEIN 14, 15"/>
    <property type="match status" value="1"/>
</dbReference>
<evidence type="ECO:0000256" key="1">
    <source>
        <dbReference type="ARBA" id="ARBA00004370"/>
    </source>
</evidence>
<dbReference type="InterPro" id="IPR005349">
    <property type="entry name" value="TMEM14"/>
</dbReference>
<name>A0A8C4SP50_ERPCA</name>
<dbReference type="Proteomes" id="UP000694620">
    <property type="component" value="Chromosome 15"/>
</dbReference>
<organism evidence="7 8">
    <name type="scientific">Erpetoichthys calabaricus</name>
    <name type="common">Rope fish</name>
    <name type="synonym">Calamoichthys calabaricus</name>
    <dbReference type="NCBI Taxonomy" id="27687"/>
    <lineage>
        <taxon>Eukaryota</taxon>
        <taxon>Metazoa</taxon>
        <taxon>Chordata</taxon>
        <taxon>Craniata</taxon>
        <taxon>Vertebrata</taxon>
        <taxon>Euteleostomi</taxon>
        <taxon>Actinopterygii</taxon>
        <taxon>Polypteriformes</taxon>
        <taxon>Polypteridae</taxon>
        <taxon>Erpetoichthys</taxon>
    </lineage>
</organism>
<dbReference type="Gene3D" id="1.10.10.1740">
    <property type="entry name" value="Transmembrane protein 14-like"/>
    <property type="match status" value="1"/>
</dbReference>
<comment type="similarity">
    <text evidence="2">Belongs to the TMEM14 family.</text>
</comment>
<dbReference type="GO" id="GO:0031966">
    <property type="term" value="C:mitochondrial membrane"/>
    <property type="evidence" value="ECO:0007669"/>
    <property type="project" value="TreeGrafter"/>
</dbReference>
<gene>
    <name evidence="7" type="primary">TMEM14A</name>
    <name evidence="7" type="synonym">tmem14a</name>
</gene>